<dbReference type="HOGENOM" id="CLU_1809070_0_0_1"/>
<reference evidence="1 3" key="2">
    <citation type="journal article" date="2014" name="BMC Genomics">
        <title>An improved genome release (version Mt4.0) for the model legume Medicago truncatula.</title>
        <authorList>
            <person name="Tang H."/>
            <person name="Krishnakumar V."/>
            <person name="Bidwell S."/>
            <person name="Rosen B."/>
            <person name="Chan A."/>
            <person name="Zhou S."/>
            <person name="Gentzbittel L."/>
            <person name="Childs K.L."/>
            <person name="Yandell M."/>
            <person name="Gundlach H."/>
            <person name="Mayer K.F."/>
            <person name="Schwartz D.C."/>
            <person name="Town C.D."/>
        </authorList>
    </citation>
    <scope>GENOME REANNOTATION</scope>
    <source>
        <strain evidence="1">A17</strain>
        <strain evidence="2 3">cv. Jemalong A17</strain>
    </source>
</reference>
<evidence type="ECO:0000313" key="2">
    <source>
        <dbReference type="EnsemblPlants" id="KEH35479"/>
    </source>
</evidence>
<reference evidence="1 3" key="1">
    <citation type="journal article" date="2011" name="Nature">
        <title>The Medicago genome provides insight into the evolution of rhizobial symbioses.</title>
        <authorList>
            <person name="Young N.D."/>
            <person name="Debelle F."/>
            <person name="Oldroyd G.E."/>
            <person name="Geurts R."/>
            <person name="Cannon S.B."/>
            <person name="Udvardi M.K."/>
            <person name="Benedito V.A."/>
            <person name="Mayer K.F."/>
            <person name="Gouzy J."/>
            <person name="Schoof H."/>
            <person name="Van de Peer Y."/>
            <person name="Proost S."/>
            <person name="Cook D.R."/>
            <person name="Meyers B.C."/>
            <person name="Spannagl M."/>
            <person name="Cheung F."/>
            <person name="De Mita S."/>
            <person name="Krishnakumar V."/>
            <person name="Gundlach H."/>
            <person name="Zhou S."/>
            <person name="Mudge J."/>
            <person name="Bharti A.K."/>
            <person name="Murray J.D."/>
            <person name="Naoumkina M.A."/>
            <person name="Rosen B."/>
            <person name="Silverstein K.A."/>
            <person name="Tang H."/>
            <person name="Rombauts S."/>
            <person name="Zhao P.X."/>
            <person name="Zhou P."/>
            <person name="Barbe V."/>
            <person name="Bardou P."/>
            <person name="Bechner M."/>
            <person name="Bellec A."/>
            <person name="Berger A."/>
            <person name="Berges H."/>
            <person name="Bidwell S."/>
            <person name="Bisseling T."/>
            <person name="Choisne N."/>
            <person name="Couloux A."/>
            <person name="Denny R."/>
            <person name="Deshpande S."/>
            <person name="Dai X."/>
            <person name="Doyle J.J."/>
            <person name="Dudez A.M."/>
            <person name="Farmer A.D."/>
            <person name="Fouteau S."/>
            <person name="Franken C."/>
            <person name="Gibelin C."/>
            <person name="Gish J."/>
            <person name="Goldstein S."/>
            <person name="Gonzalez A.J."/>
            <person name="Green P.J."/>
            <person name="Hallab A."/>
            <person name="Hartog M."/>
            <person name="Hua A."/>
            <person name="Humphray S.J."/>
            <person name="Jeong D.H."/>
            <person name="Jing Y."/>
            <person name="Jocker A."/>
            <person name="Kenton S.M."/>
            <person name="Kim D.J."/>
            <person name="Klee K."/>
            <person name="Lai H."/>
            <person name="Lang C."/>
            <person name="Lin S."/>
            <person name="Macmil S.L."/>
            <person name="Magdelenat G."/>
            <person name="Matthews L."/>
            <person name="McCorrison J."/>
            <person name="Monaghan E.L."/>
            <person name="Mun J.H."/>
            <person name="Najar F.Z."/>
            <person name="Nicholson C."/>
            <person name="Noirot C."/>
            <person name="O'Bleness M."/>
            <person name="Paule C.R."/>
            <person name="Poulain J."/>
            <person name="Prion F."/>
            <person name="Qin B."/>
            <person name="Qu C."/>
            <person name="Retzel E.F."/>
            <person name="Riddle C."/>
            <person name="Sallet E."/>
            <person name="Samain S."/>
            <person name="Samson N."/>
            <person name="Sanders I."/>
            <person name="Saurat O."/>
            <person name="Scarpelli C."/>
            <person name="Schiex T."/>
            <person name="Segurens B."/>
            <person name="Severin A.J."/>
            <person name="Sherrier D.J."/>
            <person name="Shi R."/>
            <person name="Sims S."/>
            <person name="Singer S.R."/>
            <person name="Sinharoy S."/>
            <person name="Sterck L."/>
            <person name="Viollet A."/>
            <person name="Wang B.B."/>
            <person name="Wang K."/>
            <person name="Wang M."/>
            <person name="Wang X."/>
            <person name="Warfsmann J."/>
            <person name="Weissenbach J."/>
            <person name="White D.D."/>
            <person name="White J.D."/>
            <person name="Wiley G.B."/>
            <person name="Wincker P."/>
            <person name="Xing Y."/>
            <person name="Yang L."/>
            <person name="Yao Z."/>
            <person name="Ying F."/>
            <person name="Zhai J."/>
            <person name="Zhou L."/>
            <person name="Zuber A."/>
            <person name="Denarie J."/>
            <person name="Dixon R.A."/>
            <person name="May G.D."/>
            <person name="Schwartz D.C."/>
            <person name="Rogers J."/>
            <person name="Quetier F."/>
            <person name="Town C.D."/>
            <person name="Roe B.A."/>
        </authorList>
    </citation>
    <scope>NUCLEOTIDE SEQUENCE [LARGE SCALE GENOMIC DNA]</scope>
    <source>
        <strain evidence="1">A17</strain>
        <strain evidence="2 3">cv. Jemalong A17</strain>
    </source>
</reference>
<proteinExistence type="predicted"/>
<accession>A0A072V0E6</accession>
<dbReference type="EnsemblPlants" id="KEH35479">
    <property type="protein sequence ID" value="KEH35479"/>
    <property type="gene ID" value="MTR_3g092175"/>
</dbReference>
<dbReference type="EMBL" id="CM001219">
    <property type="protein sequence ID" value="KEH35479.1"/>
    <property type="molecule type" value="Genomic_DNA"/>
</dbReference>
<gene>
    <name evidence="1" type="ordered locus">MTR_3g092175</name>
</gene>
<sequence>MTNKTTSHKDDDKNNVALRRRNQESKNEIYVKITYFNKREIEKTGCIVTFPGTSKTHIVIMEILKSFQANLHQLRLKLLQGLCVQHYCNSKISRIYRCLHSFLTTLSVLANLHKFVKEGDLGLQEKEQTRIEKLTMDKNGLNV</sequence>
<reference evidence="2" key="3">
    <citation type="submission" date="2015-04" db="UniProtKB">
        <authorList>
            <consortium name="EnsemblPlants"/>
        </authorList>
    </citation>
    <scope>IDENTIFICATION</scope>
    <source>
        <strain evidence="2">cv. Jemalong A17</strain>
    </source>
</reference>
<evidence type="ECO:0000313" key="1">
    <source>
        <dbReference type="EMBL" id="KEH35479.1"/>
    </source>
</evidence>
<keyword evidence="3" id="KW-1185">Reference proteome</keyword>
<dbReference type="AlphaFoldDB" id="A0A072V0E6"/>
<dbReference type="Proteomes" id="UP000002051">
    <property type="component" value="Chromosome 3"/>
</dbReference>
<evidence type="ECO:0000313" key="3">
    <source>
        <dbReference type="Proteomes" id="UP000002051"/>
    </source>
</evidence>
<name>A0A072V0E6_MEDTR</name>
<organism evidence="1 3">
    <name type="scientific">Medicago truncatula</name>
    <name type="common">Barrel medic</name>
    <name type="synonym">Medicago tribuloides</name>
    <dbReference type="NCBI Taxonomy" id="3880"/>
    <lineage>
        <taxon>Eukaryota</taxon>
        <taxon>Viridiplantae</taxon>
        <taxon>Streptophyta</taxon>
        <taxon>Embryophyta</taxon>
        <taxon>Tracheophyta</taxon>
        <taxon>Spermatophyta</taxon>
        <taxon>Magnoliopsida</taxon>
        <taxon>eudicotyledons</taxon>
        <taxon>Gunneridae</taxon>
        <taxon>Pentapetalae</taxon>
        <taxon>rosids</taxon>
        <taxon>fabids</taxon>
        <taxon>Fabales</taxon>
        <taxon>Fabaceae</taxon>
        <taxon>Papilionoideae</taxon>
        <taxon>50 kb inversion clade</taxon>
        <taxon>NPAAA clade</taxon>
        <taxon>Hologalegina</taxon>
        <taxon>IRL clade</taxon>
        <taxon>Trifolieae</taxon>
        <taxon>Medicago</taxon>
    </lineage>
</organism>
<protein>
    <submittedName>
        <fullName evidence="1 2">Uncharacterized protein</fullName>
    </submittedName>
</protein>